<evidence type="ECO:0000313" key="3">
    <source>
        <dbReference type="Proteomes" id="UP000679848"/>
    </source>
</evidence>
<protein>
    <submittedName>
        <fullName evidence="2">Acetyl-CoA--acetoacetyl-CoA transferase subunit alpha</fullName>
    </submittedName>
</protein>
<dbReference type="RefSeq" id="WP_187029335.1">
    <property type="nucleotide sequence ID" value="NZ_AP023420.1"/>
</dbReference>
<dbReference type="KEGG" id="pfaa:MM59RIKEN_19790"/>
<dbReference type="PANTHER" id="PTHR13707:SF60">
    <property type="entry name" value="ACETATE COA-TRANSFERASE SUBUNIT ALPHA"/>
    <property type="match status" value="1"/>
</dbReference>
<dbReference type="PANTHER" id="PTHR13707">
    <property type="entry name" value="KETOACID-COENZYME A TRANSFERASE"/>
    <property type="match status" value="1"/>
</dbReference>
<accession>A0A810Q8Y9</accession>
<reference evidence="2" key="1">
    <citation type="submission" date="2020-09" db="EMBL/GenBank/DDBJ databases">
        <title>New species isolated from human feces.</title>
        <authorList>
            <person name="Kitahara M."/>
            <person name="Shigeno Y."/>
            <person name="Shime M."/>
            <person name="Matsumoto Y."/>
            <person name="Nakamura S."/>
            <person name="Motooka D."/>
            <person name="Fukuoka S."/>
            <person name="Nishikawa H."/>
            <person name="Benno Y."/>
        </authorList>
    </citation>
    <scope>NUCLEOTIDE SEQUENCE</scope>
    <source>
        <strain evidence="2">MM59</strain>
    </source>
</reference>
<name>A0A810Q8Y9_9FIRM</name>
<organism evidence="2 3">
    <name type="scientific">Pusillibacter faecalis</name>
    <dbReference type="NCBI Taxonomy" id="2714358"/>
    <lineage>
        <taxon>Bacteria</taxon>
        <taxon>Bacillati</taxon>
        <taxon>Bacillota</taxon>
        <taxon>Clostridia</taxon>
        <taxon>Eubacteriales</taxon>
        <taxon>Oscillospiraceae</taxon>
        <taxon>Pusillibacter</taxon>
    </lineage>
</organism>
<keyword evidence="1 2" id="KW-0808">Transferase</keyword>
<dbReference type="Gene3D" id="3.40.1080.10">
    <property type="entry name" value="Glutaconate Coenzyme A-transferase"/>
    <property type="match status" value="1"/>
</dbReference>
<dbReference type="InterPro" id="IPR012792">
    <property type="entry name" value="3-oxoacid_CoA-transf_A"/>
</dbReference>
<dbReference type="EMBL" id="AP023420">
    <property type="protein sequence ID" value="BCK84660.1"/>
    <property type="molecule type" value="Genomic_DNA"/>
</dbReference>
<dbReference type="InterPro" id="IPR004165">
    <property type="entry name" value="CoA_trans_fam_I"/>
</dbReference>
<gene>
    <name evidence="2" type="primary">atoD</name>
    <name evidence="2" type="ORF">MM59RIKEN_19790</name>
</gene>
<dbReference type="NCBIfam" id="TIGR02429">
    <property type="entry name" value="pcaI_scoA_fam"/>
    <property type="match status" value="1"/>
</dbReference>
<evidence type="ECO:0000256" key="1">
    <source>
        <dbReference type="ARBA" id="ARBA00022679"/>
    </source>
</evidence>
<dbReference type="InterPro" id="IPR037171">
    <property type="entry name" value="NagB/RpiA_transferase-like"/>
</dbReference>
<dbReference type="AlphaFoldDB" id="A0A810Q8Y9"/>
<dbReference type="GO" id="GO:0008410">
    <property type="term" value="F:CoA-transferase activity"/>
    <property type="evidence" value="ECO:0007669"/>
    <property type="project" value="InterPro"/>
</dbReference>
<dbReference type="Proteomes" id="UP000679848">
    <property type="component" value="Chromosome"/>
</dbReference>
<sequence>MVNKVKTAQEALENLREGAVIMVGGFAGAGSPNALCAILAEMGYRNLTVISCDAGRAGVGVGALLRRGMVKTLYASHVGVNTEVAGRKPGDVVYDVEYQLIPQGTLVERIRAGGTGLGGFLTPVGLGTVVEEGKPTLELDGRTYLVERPLRADFALIRGSVVDRSGNVFYNMSTRNFNPAMALAADHVIVGAEKVVEVGELDPNHVMTPGILVESIVEGEEPCWI</sequence>
<proteinExistence type="predicted"/>
<keyword evidence="3" id="KW-1185">Reference proteome</keyword>
<dbReference type="SMART" id="SM00882">
    <property type="entry name" value="CoA_trans"/>
    <property type="match status" value="1"/>
</dbReference>
<dbReference type="SUPFAM" id="SSF100950">
    <property type="entry name" value="NagB/RpiA/CoA transferase-like"/>
    <property type="match status" value="1"/>
</dbReference>
<evidence type="ECO:0000313" key="2">
    <source>
        <dbReference type="EMBL" id="BCK84660.1"/>
    </source>
</evidence>
<dbReference type="Pfam" id="PF01144">
    <property type="entry name" value="CoA_trans"/>
    <property type="match status" value="1"/>
</dbReference>